<feature type="region of interest" description="Disordered" evidence="2">
    <location>
        <begin position="807"/>
        <end position="927"/>
    </location>
</feature>
<dbReference type="Proteomes" id="UP000290289">
    <property type="component" value="Chromosome 10"/>
</dbReference>
<dbReference type="InterPro" id="IPR002048">
    <property type="entry name" value="EF_hand_dom"/>
</dbReference>
<feature type="compositionally biased region" description="Basic and acidic residues" evidence="2">
    <location>
        <begin position="833"/>
        <end position="848"/>
    </location>
</feature>
<dbReference type="EMBL" id="RDQH01000336">
    <property type="protein sequence ID" value="RXH87786.1"/>
    <property type="molecule type" value="Genomic_DNA"/>
</dbReference>
<reference evidence="5 6" key="1">
    <citation type="submission" date="2018-10" db="EMBL/GenBank/DDBJ databases">
        <title>A high-quality apple genome assembly.</title>
        <authorList>
            <person name="Hu J."/>
        </authorList>
    </citation>
    <scope>NUCLEOTIDE SEQUENCE [LARGE SCALE GENOMIC DNA]</scope>
    <source>
        <strain evidence="6">cv. HFTH1</strain>
        <tissue evidence="5">Young leaf</tissue>
    </source>
</reference>
<dbReference type="GO" id="GO:0016197">
    <property type="term" value="P:endosomal transport"/>
    <property type="evidence" value="ECO:0007669"/>
    <property type="project" value="TreeGrafter"/>
</dbReference>
<evidence type="ECO:0000256" key="1">
    <source>
        <dbReference type="SAM" id="Coils"/>
    </source>
</evidence>
<dbReference type="STRING" id="3750.A0A498IX82"/>
<dbReference type="CDD" id="cd00052">
    <property type="entry name" value="EH"/>
    <property type="match status" value="2"/>
</dbReference>
<feature type="compositionally biased region" description="Basic and acidic residues" evidence="2">
    <location>
        <begin position="1042"/>
        <end position="1052"/>
    </location>
</feature>
<evidence type="ECO:0000259" key="3">
    <source>
        <dbReference type="PROSITE" id="PS50031"/>
    </source>
</evidence>
<comment type="caution">
    <text evidence="5">The sequence shown here is derived from an EMBL/GenBank/DDBJ whole genome shotgun (WGS) entry which is preliminary data.</text>
</comment>
<dbReference type="GO" id="GO:0005886">
    <property type="term" value="C:plasma membrane"/>
    <property type="evidence" value="ECO:0007669"/>
    <property type="project" value="TreeGrafter"/>
</dbReference>
<feature type="region of interest" description="Disordered" evidence="2">
    <location>
        <begin position="944"/>
        <end position="988"/>
    </location>
</feature>
<keyword evidence="6" id="KW-1185">Reference proteome</keyword>
<dbReference type="InterPro" id="IPR000261">
    <property type="entry name" value="EH_dom"/>
</dbReference>
<feature type="domain" description="EH" evidence="3">
    <location>
        <begin position="436"/>
        <end position="519"/>
    </location>
</feature>
<feature type="compositionally biased region" description="Polar residues" evidence="2">
    <location>
        <begin position="213"/>
        <end position="225"/>
    </location>
</feature>
<evidence type="ECO:0000313" key="5">
    <source>
        <dbReference type="EMBL" id="RXH87786.1"/>
    </source>
</evidence>
<dbReference type="GO" id="GO:0005737">
    <property type="term" value="C:cytoplasm"/>
    <property type="evidence" value="ECO:0007669"/>
    <property type="project" value="TreeGrafter"/>
</dbReference>
<proteinExistence type="predicted"/>
<gene>
    <name evidence="5" type="ORF">DVH24_034686</name>
</gene>
<feature type="coiled-coil region" evidence="1">
    <location>
        <begin position="609"/>
        <end position="720"/>
    </location>
</feature>
<feature type="compositionally biased region" description="Low complexity" evidence="2">
    <location>
        <begin position="863"/>
        <end position="875"/>
    </location>
</feature>
<dbReference type="GO" id="GO:0006897">
    <property type="term" value="P:endocytosis"/>
    <property type="evidence" value="ECO:0007669"/>
    <property type="project" value="TreeGrafter"/>
</dbReference>
<dbReference type="Pfam" id="PF12763">
    <property type="entry name" value="EH"/>
    <property type="match status" value="2"/>
</dbReference>
<dbReference type="PANTHER" id="PTHR11216">
    <property type="entry name" value="EH DOMAIN"/>
    <property type="match status" value="1"/>
</dbReference>
<feature type="domain" description="EF-hand" evidence="4">
    <location>
        <begin position="472"/>
        <end position="504"/>
    </location>
</feature>
<evidence type="ECO:0000259" key="4">
    <source>
        <dbReference type="PROSITE" id="PS50222"/>
    </source>
</evidence>
<feature type="domain" description="EH" evidence="3">
    <location>
        <begin position="10"/>
        <end position="100"/>
    </location>
</feature>
<evidence type="ECO:0000313" key="6">
    <source>
        <dbReference type="Proteomes" id="UP000290289"/>
    </source>
</evidence>
<name>A0A498IX82_MALDO</name>
<keyword evidence="1" id="KW-0175">Coiled coil</keyword>
<feature type="compositionally biased region" description="Basic and acidic residues" evidence="2">
    <location>
        <begin position="944"/>
        <end position="954"/>
    </location>
</feature>
<dbReference type="PROSITE" id="PS50031">
    <property type="entry name" value="EH"/>
    <property type="match status" value="2"/>
</dbReference>
<feature type="compositionally biased region" description="Low complexity" evidence="2">
    <location>
        <begin position="969"/>
        <end position="980"/>
    </location>
</feature>
<organism evidence="5 6">
    <name type="scientific">Malus domestica</name>
    <name type="common">Apple</name>
    <name type="synonym">Pyrus malus</name>
    <dbReference type="NCBI Taxonomy" id="3750"/>
    <lineage>
        <taxon>Eukaryota</taxon>
        <taxon>Viridiplantae</taxon>
        <taxon>Streptophyta</taxon>
        <taxon>Embryophyta</taxon>
        <taxon>Tracheophyta</taxon>
        <taxon>Spermatophyta</taxon>
        <taxon>Magnoliopsida</taxon>
        <taxon>eudicotyledons</taxon>
        <taxon>Gunneridae</taxon>
        <taxon>Pentapetalae</taxon>
        <taxon>rosids</taxon>
        <taxon>fabids</taxon>
        <taxon>Rosales</taxon>
        <taxon>Rosaceae</taxon>
        <taxon>Amygdaloideae</taxon>
        <taxon>Maleae</taxon>
        <taxon>Malus</taxon>
    </lineage>
</organism>
<feature type="region of interest" description="Disordered" evidence="2">
    <location>
        <begin position="302"/>
        <end position="362"/>
    </location>
</feature>
<dbReference type="SMART" id="SM00054">
    <property type="entry name" value="EFh"/>
    <property type="match status" value="4"/>
</dbReference>
<evidence type="ECO:0000256" key="2">
    <source>
        <dbReference type="SAM" id="MobiDB-lite"/>
    </source>
</evidence>
<feature type="region of interest" description="Disordered" evidence="2">
    <location>
        <begin position="375"/>
        <end position="428"/>
    </location>
</feature>
<dbReference type="InterPro" id="IPR011992">
    <property type="entry name" value="EF-hand-dom_pair"/>
</dbReference>
<sequence length="1354" mass="147829">MASAQNQSANVDLFDAYFRRADLDRDGRISGNEAVAFFQGSGLPKQVLAQIWAHADQRQTGFLGRAEFYNALRLVTVAQSKRELTPEMVKAALYGPAAAKIPAPKINLAATPAPQFNSAPAVPSTQGGAVTPMPSQNLGFREPQVPPQYNSAAAAPATLGGSVTPMSSQNLGFRGPQVQSQFNSAPTAPSTQGGVVTPTSSQNLGFRGLPPSVNVNQNNFIPQDSKSIRPPVPPSSSDTQPSQGVAAQGFPRGGSVVGLHPQNSSMSNDWVGGATTGVPSQVVNKGVTPSATQDVFGLATSGPTTSLPPRPHAGFGIRPSGPPAKDSKPLNISGNGFAPDSSFGDDVFSATPSQPKQNFPPGSVPVSSGIVPISAGTQSSAIPSTQFGGEPQQAQSFAKPNQQVSAQTSPSGVSLGAGNSASSQSHLTWPRMTQTDVQKYTNIFVKVDTDRDGKITGEQARDLFLKWGLPRDVLKQVWDLSDQDNDSMLSVREFCVALYLMERFREGRPLPAVLPSNVMLDLSNISQPANNYSNAGNVAWRPASGFQQQQPMPGPRARHMAPPAGGRPPKPVAPSHAEERHQANQQKPRVPELEKHLVNQLSTEEINSLNSKFKEATEADKKVEELEKEILDAREKIEYFRVKMQELVLYKSRCDNRLNEITERASADRREAESLAKKYEEKYKQAGDVASKLTIEEATFRDLQEKKMELYRAIVKMEQEGDADGTLRDRVDRIQLDLDGLVKTLNERCKKYGLRGKPTTLTELPFGWQPGIQGGAADWDEDWDKFEDEGFTFVKELTLDVSNVLAPPKQKSSSVQKEKAPPVESPTASSPKVDVKSEKPESADDKVVENGAAYDKNEEESAKSAPNSPFASSPSREFSDSNYGRTAGTDASPRDKESQSDDHGGAGSVFSGDKGFDEPAWGTFDTNDDVDSVWGFNAVSTTKDMDQESNKDHYFSGPGEFGLNPIRTGSSQGGSFSQKSRPFAFDDSVPSTPMSAFNSGYSPPRYKDNSEPSFDTFSRFDSFRSTQDTGYFPQPETLGRFDSMRSSRDFDQGHGFPTFDDIPDPFGSSAPFRSSLDSQTPRRDSDPFGYSGSFRTSLDSQTPRRESDFFGSSAAPFRTSFDSQTPRGDSDAFGSSPFRTSFDSQTPRRDSDPFGSSGPFRTSMETPRKDSDHWINSAYVLHGRSQARIKEEGEGVSRGVYHQELKLKNLHLDEDGNLKVTDIGVEAIRFDLLNIFRIQRPYTTIFHLQTGIRTPEITSRHRELNRGLICKFVNIGGAFFCSLFNYKGPTPHAHVIMLVGLHPGRYPTESFDNESRSEQSMAFTRGFDIAPSCYFKVIIAVGNTRNNSRENETQ</sequence>
<feature type="domain" description="EF-hand" evidence="4">
    <location>
        <begin position="435"/>
        <end position="470"/>
    </location>
</feature>
<feature type="compositionally biased region" description="Basic and acidic residues" evidence="2">
    <location>
        <begin position="892"/>
        <end position="904"/>
    </location>
</feature>
<dbReference type="GO" id="GO:0005634">
    <property type="term" value="C:nucleus"/>
    <property type="evidence" value="ECO:0007669"/>
    <property type="project" value="TreeGrafter"/>
</dbReference>
<dbReference type="PANTHER" id="PTHR11216:SF161">
    <property type="entry name" value="CALCIUM-BINDING EF HAND FAMILY PROTEIN"/>
    <property type="match status" value="1"/>
</dbReference>
<feature type="region of interest" description="Disordered" evidence="2">
    <location>
        <begin position="178"/>
        <end position="267"/>
    </location>
</feature>
<dbReference type="Gene3D" id="1.10.238.10">
    <property type="entry name" value="EF-hand"/>
    <property type="match status" value="2"/>
</dbReference>
<dbReference type="GO" id="GO:0005509">
    <property type="term" value="F:calcium ion binding"/>
    <property type="evidence" value="ECO:0007669"/>
    <property type="project" value="InterPro"/>
</dbReference>
<dbReference type="SMART" id="SM00027">
    <property type="entry name" value="EH"/>
    <property type="match status" value="2"/>
</dbReference>
<dbReference type="SUPFAM" id="SSF47473">
    <property type="entry name" value="EF-hand"/>
    <property type="match status" value="2"/>
</dbReference>
<protein>
    <submittedName>
        <fullName evidence="5">Uncharacterized protein</fullName>
    </submittedName>
</protein>
<feature type="compositionally biased region" description="Polar residues" evidence="2">
    <location>
        <begin position="235"/>
        <end position="245"/>
    </location>
</feature>
<feature type="region of interest" description="Disordered" evidence="2">
    <location>
        <begin position="545"/>
        <end position="589"/>
    </location>
</feature>
<feature type="domain" description="EF-hand" evidence="4">
    <location>
        <begin position="9"/>
        <end position="44"/>
    </location>
</feature>
<feature type="region of interest" description="Disordered" evidence="2">
    <location>
        <begin position="1025"/>
        <end position="1169"/>
    </location>
</feature>
<accession>A0A498IX82</accession>
<dbReference type="PROSITE" id="PS50222">
    <property type="entry name" value="EF_HAND_2"/>
    <property type="match status" value="3"/>
</dbReference>
<feature type="compositionally biased region" description="Polar residues" evidence="2">
    <location>
        <begin position="178"/>
        <end position="204"/>
    </location>
</feature>